<dbReference type="Gene3D" id="2.130.10.130">
    <property type="entry name" value="Integrin alpha, N-terminal"/>
    <property type="match status" value="2"/>
</dbReference>
<feature type="region of interest" description="Disordered" evidence="2">
    <location>
        <begin position="1"/>
        <end position="23"/>
    </location>
</feature>
<reference evidence="4 5" key="1">
    <citation type="submission" date="2017-04" db="EMBL/GenBank/DDBJ databases">
        <authorList>
            <person name="Afonso C.L."/>
            <person name="Miller P.J."/>
            <person name="Scott M.A."/>
            <person name="Spackman E."/>
            <person name="Goraichik I."/>
            <person name="Dimitrov K.M."/>
            <person name="Suarez D.L."/>
            <person name="Swayne D.E."/>
        </authorList>
    </citation>
    <scope>NUCLEOTIDE SEQUENCE [LARGE SCALE GENOMIC DNA]</scope>
    <source>
        <strain evidence="4 5">CGMCC 1.10972</strain>
    </source>
</reference>
<dbReference type="Gene3D" id="2.60.40.10">
    <property type="entry name" value="Immunoglobulins"/>
    <property type="match status" value="1"/>
</dbReference>
<evidence type="ECO:0000256" key="1">
    <source>
        <dbReference type="ARBA" id="ARBA00022729"/>
    </source>
</evidence>
<dbReference type="InterPro" id="IPR011801">
    <property type="entry name" value="Swm_rep_I_cyn"/>
</dbReference>
<evidence type="ECO:0000313" key="4">
    <source>
        <dbReference type="EMBL" id="SMC96022.1"/>
    </source>
</evidence>
<dbReference type="Gene3D" id="1.10.3130.20">
    <property type="entry name" value="Phycobilisome linker domain"/>
    <property type="match status" value="1"/>
</dbReference>
<dbReference type="SUPFAM" id="SSF141072">
    <property type="entry name" value="CalX-like"/>
    <property type="match status" value="1"/>
</dbReference>
<dbReference type="SUPFAM" id="SSF69318">
    <property type="entry name" value="Integrin alpha N-terminal domain"/>
    <property type="match status" value="2"/>
</dbReference>
<dbReference type="Proteomes" id="UP000192656">
    <property type="component" value="Unassembled WGS sequence"/>
</dbReference>
<evidence type="ECO:0000313" key="5">
    <source>
        <dbReference type="Proteomes" id="UP000192656"/>
    </source>
</evidence>
<sequence length="1906" mass="193612">MTGRDGYVNGNGVTGATGITPAPSNAAGTTELAGSNVPMLTDVNAALAPVNVRTPVLIDSDVTFTDADFRGGSIVVSGLLATDRVALLIDNVVSLSGSSLSVNGNLVGTISGGTGSDFSITLNSSADAAIVETLIEHLTYERTANSLTAGRSLAITVTDDQGLVAKVPSYAQATGAANPFSGISVDGTSIPAFADVDGDGDVDLVLGNGIDTLATYLQGPNGVYTLASSNPFAGIIGSHHILSPSFGDVDGDGKDDLVLAAINGTLTTYSRGANGSYSEKQTDAFAELPKNQQTAYRTFTDVDGDGDDDLVVGNQEGTLTTYLRETNGSYALAATNPFADISSIYGTIPAFADVDGDGDQDLVLGGLRTTPLVYLKAGNGSYAEATTPFSGVDFSTGILPVFADIDGDGDTDFVSGNQNGTLTTVINTPVVPTVSIPAISVTETSKLSGLTASLSATEQTPVVIDSEVTFTNSVYGSGSIVVSGLLTEDRVGLSTDGAVTLSGNDVSLNGATVGTVSGGTGTSFTITLNATADAAMVETLLEHLTYEDTADAPTANRVLTVTVTDDRGATTAVSPFAKADTFSSVDVGYYSAPTFADVNGDGHRDLVVGNSAGTLTTYLGAEDGSYTLAEGTGNPFDGFPSYDYLIRPAFTQDGRELVFVGSESELITYSRGNDGSGGSYALAETNPFSNVGVSFPSSPAFGDVDGDGDDDLVIGNLDGTLTTYLRAEDDSYALATANPLANVLVGRLASPTFGDVDGDGDDDLVVGDYDGALTTYLRAADGSYSRSATEPFEGIGAGTSTTPVLEDVDGDGDDDLIVGNSDGTLTTILNTSVSQRILVTVAAVDDAPTFGGDGAIAVLRGQSVAITTADLTANDVDSDNQTLTYTVTAATDGSVTLDGRTLTAGTGTFTQADLSGSKVAFLQDGTDNASASFTVSVSDGVTTATNTRTVTATVDTTSPSVSITTGALTHAEGDGGATDFTYTVTRTGNLANASTLAYAVTGSGTHEADSADFFGNALPTGTVSFAANEASADIIVKVAGDRAVESDEGFTLTLSKQTNASLVANTTQTGTITNDDHAPTITGTSAGHTVGDNATISPFTNVTLGDTDGDSLTVTITTTVNGSASEANGVLSGTSLTGNNGVYQLTGTASDVMSALKGLVFTPTENQVAPGQTVTTGFNLSVSDGANTTTDTTTSVVATSINDAPILDASKSPTLSAEAVNATEAPSGPVGTLVSQLIALDDPLSNVTDADVGAMTGIALTATSGAGSWYYSINGGTTWADVGTVDHWHALYLAPDARLYFQNTSETAGTVANAIAFHAWDQTAEINGSKSALDFLDPQSGSTSQASDTASLELLAVPTITNVTSSTADGAYKAGDVIDVSVTFSETVTVYTTNGTPQLTLQTGSSGRSVDYSSGSGSTLLHFSYTIQGGDTSADLDYVSSAAFALNGAQIISSSTNFDAVLTLPSPGSSGSLGANKAILIDTTAPDVPSLALSQDNGSSNSDGVTNDGTIIVTGLEKDASWTYSTNGGVDWTAGSGDSFILTEGSYGDEALRVWQTDLAGNESNGVGLLGNVTIDTTAPTLASATVNGASLVLTYTDALDLDGVVPATSAFAVDVSGATVGVNAVTVDEAAKTVTLTLASAVSNGQVVSLAYTDPNPAQDDTNGVIQDAADNDAASFTGQAVTNLSPSVGGGGGGSGSGNVEDPVYPGTEGDDTFTDIPFPASVEGGAGTDTIVFTGNFSDFTLSPAPGGFTIVQNADPDNAIFFSDIEALRFDDLTLERNDDPATVDLYALYQMVFDRPADIGGLSYWKDQADNGLSFHDIAAYFIQSSEFTSTYGSNPSPQTLIDDIYQNIFGRAPDATGEAFWLDAFQKGLSVPDFLTSFSDATELRSLIENAVDDGLFLIA</sequence>
<dbReference type="Pfam" id="PF16184">
    <property type="entry name" value="Cadherin_3"/>
    <property type="match status" value="1"/>
</dbReference>
<dbReference type="InterPro" id="IPR039005">
    <property type="entry name" value="CSPG_rpt"/>
</dbReference>
<dbReference type="InterPro" id="IPR013517">
    <property type="entry name" value="FG-GAP"/>
</dbReference>
<keyword evidence="1" id="KW-0732">Signal</keyword>
<dbReference type="InterPro" id="IPR038255">
    <property type="entry name" value="PBS_linker_sf"/>
</dbReference>
<dbReference type="InterPro" id="IPR025282">
    <property type="entry name" value="DUF4214"/>
</dbReference>
<feature type="domain" description="DUF4214" evidence="3">
    <location>
        <begin position="1824"/>
        <end position="1890"/>
    </location>
</feature>
<dbReference type="PANTHER" id="PTHR44103:SF1">
    <property type="entry name" value="PROPROTEIN CONVERTASE P"/>
    <property type="match status" value="1"/>
</dbReference>
<dbReference type="InterPro" id="IPR038081">
    <property type="entry name" value="CalX-like_sf"/>
</dbReference>
<dbReference type="InterPro" id="IPR028994">
    <property type="entry name" value="Integrin_alpha_N"/>
</dbReference>
<proteinExistence type="predicted"/>
<dbReference type="Pfam" id="PF13753">
    <property type="entry name" value="SWM_repeat"/>
    <property type="match status" value="1"/>
</dbReference>
<evidence type="ECO:0000256" key="2">
    <source>
        <dbReference type="SAM" id="MobiDB-lite"/>
    </source>
</evidence>
<dbReference type="Pfam" id="PF13517">
    <property type="entry name" value="FG-GAP_3"/>
    <property type="match status" value="3"/>
</dbReference>
<gene>
    <name evidence="4" type="ORF">SAMN06297251_114102</name>
</gene>
<keyword evidence="5" id="KW-1185">Reference proteome</keyword>
<dbReference type="STRING" id="937218.SAMN06297251_114102"/>
<organism evidence="4 5">
    <name type="scientific">Fulvimarina manganoxydans</name>
    <dbReference type="NCBI Taxonomy" id="937218"/>
    <lineage>
        <taxon>Bacteria</taxon>
        <taxon>Pseudomonadati</taxon>
        <taxon>Pseudomonadota</taxon>
        <taxon>Alphaproteobacteria</taxon>
        <taxon>Hyphomicrobiales</taxon>
        <taxon>Aurantimonadaceae</taxon>
        <taxon>Fulvimarina</taxon>
    </lineage>
</organism>
<name>A0A1W2DFW6_9HYPH</name>
<dbReference type="Gene3D" id="2.60.40.2030">
    <property type="match status" value="1"/>
</dbReference>
<dbReference type="OrthoDB" id="7970799at2"/>
<dbReference type="Pfam" id="PF13946">
    <property type="entry name" value="DUF4214"/>
    <property type="match status" value="1"/>
</dbReference>
<dbReference type="PANTHER" id="PTHR44103">
    <property type="entry name" value="PROPROTEIN CONVERTASE P"/>
    <property type="match status" value="1"/>
</dbReference>
<dbReference type="EMBL" id="FWXR01000014">
    <property type="protein sequence ID" value="SMC96022.1"/>
    <property type="molecule type" value="Genomic_DNA"/>
</dbReference>
<evidence type="ECO:0000259" key="3">
    <source>
        <dbReference type="Pfam" id="PF13946"/>
    </source>
</evidence>
<protein>
    <recommendedName>
        <fullName evidence="3">DUF4214 domain-containing protein</fullName>
    </recommendedName>
</protein>
<accession>A0A1W2DFW6</accession>
<dbReference type="InterPro" id="IPR028059">
    <property type="entry name" value="SWM_rpt"/>
</dbReference>
<dbReference type="NCBIfam" id="TIGR02059">
    <property type="entry name" value="swm_rep_I"/>
    <property type="match status" value="1"/>
</dbReference>
<dbReference type="Pfam" id="PF01839">
    <property type="entry name" value="FG-GAP"/>
    <property type="match status" value="2"/>
</dbReference>
<dbReference type="InterPro" id="IPR013783">
    <property type="entry name" value="Ig-like_fold"/>
</dbReference>
<dbReference type="PROSITE" id="PS51854">
    <property type="entry name" value="CSPG"/>
    <property type="match status" value="1"/>
</dbReference>